<dbReference type="EMBL" id="CP019633">
    <property type="protein sequence ID" value="AQQ08954.1"/>
    <property type="molecule type" value="Genomic_DNA"/>
</dbReference>
<reference evidence="5" key="1">
    <citation type="submission" date="2017-02" db="EMBL/GenBank/DDBJ databases">
        <title>Comparative genomics and description of representatives of a novel lineage of planctomycetes thriving in anoxic sediments.</title>
        <authorList>
            <person name="Spring S."/>
            <person name="Bunk B."/>
            <person name="Sproer C."/>
            <person name="Klenk H.-P."/>
        </authorList>
    </citation>
    <scope>NUCLEOTIDE SEQUENCE [LARGE SCALE GENOMIC DNA]</scope>
    <source>
        <strain evidence="5">L21-RPul-D3</strain>
    </source>
</reference>
<dbReference type="Proteomes" id="UP000188273">
    <property type="component" value="Chromosome"/>
</dbReference>
<dbReference type="CDD" id="cd16936">
    <property type="entry name" value="HATPase_RsbW-like"/>
    <property type="match status" value="1"/>
</dbReference>
<dbReference type="InterPro" id="IPR011006">
    <property type="entry name" value="CheY-like_superfamily"/>
</dbReference>
<dbReference type="Pfam" id="PF13581">
    <property type="entry name" value="HATPase_c_2"/>
    <property type="match status" value="1"/>
</dbReference>
<keyword evidence="2" id="KW-0597">Phosphoprotein</keyword>
<dbReference type="GO" id="GO:0000160">
    <property type="term" value="P:phosphorelay signal transduction system"/>
    <property type="evidence" value="ECO:0007669"/>
    <property type="project" value="InterPro"/>
</dbReference>
<dbReference type="Pfam" id="PF07228">
    <property type="entry name" value="SpoIIE"/>
    <property type="match status" value="1"/>
</dbReference>
<evidence type="ECO:0000259" key="3">
    <source>
        <dbReference type="PROSITE" id="PS50110"/>
    </source>
</evidence>
<organism evidence="4 5">
    <name type="scientific">Sedimentisphaera cyanobacteriorum</name>
    <dbReference type="NCBI Taxonomy" id="1940790"/>
    <lineage>
        <taxon>Bacteria</taxon>
        <taxon>Pseudomonadati</taxon>
        <taxon>Planctomycetota</taxon>
        <taxon>Phycisphaerae</taxon>
        <taxon>Sedimentisphaerales</taxon>
        <taxon>Sedimentisphaeraceae</taxon>
        <taxon>Sedimentisphaera</taxon>
    </lineage>
</organism>
<dbReference type="InterPro" id="IPR036457">
    <property type="entry name" value="PPM-type-like_dom_sf"/>
</dbReference>
<dbReference type="SUPFAM" id="SSF52172">
    <property type="entry name" value="CheY-like"/>
    <property type="match status" value="1"/>
</dbReference>
<dbReference type="KEGG" id="pbu:L21SP3_00748"/>
<feature type="modified residue" description="4-aspartylphosphate" evidence="2">
    <location>
        <position position="54"/>
    </location>
</feature>
<dbReference type="InterPro" id="IPR036890">
    <property type="entry name" value="HATPase_C_sf"/>
</dbReference>
<evidence type="ECO:0000256" key="2">
    <source>
        <dbReference type="PROSITE-ProRule" id="PRU00169"/>
    </source>
</evidence>
<protein>
    <submittedName>
        <fullName evidence="4">Stalked cell differentiation-controlling protein</fullName>
    </submittedName>
</protein>
<dbReference type="InterPro" id="IPR052016">
    <property type="entry name" value="Bact_Sigma-Reg"/>
</dbReference>
<feature type="domain" description="Response regulatory" evidence="3">
    <location>
        <begin position="4"/>
        <end position="119"/>
    </location>
</feature>
<dbReference type="PANTHER" id="PTHR43156:SF2">
    <property type="entry name" value="STAGE II SPORULATION PROTEIN E"/>
    <property type="match status" value="1"/>
</dbReference>
<dbReference type="Gene3D" id="3.60.40.10">
    <property type="entry name" value="PPM-type phosphatase domain"/>
    <property type="match status" value="1"/>
</dbReference>
<dbReference type="SMART" id="SM00448">
    <property type="entry name" value="REC"/>
    <property type="match status" value="1"/>
</dbReference>
<dbReference type="InterPro" id="IPR001789">
    <property type="entry name" value="Sig_transdc_resp-reg_receiver"/>
</dbReference>
<dbReference type="GO" id="GO:0016791">
    <property type="term" value="F:phosphatase activity"/>
    <property type="evidence" value="ECO:0007669"/>
    <property type="project" value="TreeGrafter"/>
</dbReference>
<accession>A0A1Q2HNW7</accession>
<dbReference type="PANTHER" id="PTHR43156">
    <property type="entry name" value="STAGE II SPORULATION PROTEIN E-RELATED"/>
    <property type="match status" value="1"/>
</dbReference>
<dbReference type="Gene3D" id="3.40.50.2300">
    <property type="match status" value="1"/>
</dbReference>
<dbReference type="RefSeq" id="WP_077539420.1">
    <property type="nucleotide sequence ID" value="NZ_CP019633.1"/>
</dbReference>
<keyword evidence="5" id="KW-1185">Reference proteome</keyword>
<name>A0A1Q2HNW7_9BACT</name>
<dbReference type="Gene3D" id="3.30.565.10">
    <property type="entry name" value="Histidine kinase-like ATPase, C-terminal domain"/>
    <property type="match status" value="1"/>
</dbReference>
<dbReference type="AlphaFoldDB" id="A0A1Q2HNW7"/>
<dbReference type="OrthoDB" id="247273at2"/>
<dbReference type="Pfam" id="PF00072">
    <property type="entry name" value="Response_reg"/>
    <property type="match status" value="1"/>
</dbReference>
<evidence type="ECO:0000313" key="4">
    <source>
        <dbReference type="EMBL" id="AQQ08954.1"/>
    </source>
</evidence>
<keyword evidence="1" id="KW-0378">Hydrolase</keyword>
<proteinExistence type="predicted"/>
<gene>
    <name evidence="4" type="primary">pleD_3</name>
    <name evidence="4" type="ORF">L21SP3_00748</name>
</gene>
<dbReference type="SUPFAM" id="SSF55874">
    <property type="entry name" value="ATPase domain of HSP90 chaperone/DNA topoisomerase II/histidine kinase"/>
    <property type="match status" value="1"/>
</dbReference>
<dbReference type="SMART" id="SM00331">
    <property type="entry name" value="PP2C_SIG"/>
    <property type="match status" value="1"/>
</dbReference>
<evidence type="ECO:0000313" key="5">
    <source>
        <dbReference type="Proteomes" id="UP000188273"/>
    </source>
</evidence>
<dbReference type="CDD" id="cd17574">
    <property type="entry name" value="REC_OmpR"/>
    <property type="match status" value="1"/>
</dbReference>
<evidence type="ECO:0000256" key="1">
    <source>
        <dbReference type="ARBA" id="ARBA00022801"/>
    </source>
</evidence>
<sequence>MLKRLLVVDDEPSNIFTLQSMLEYREDFAVDSTESGFQCLEMVKRNKYDLIYLDIMMPEIDGFQVCAKIREINENIPVILVTALSDSDYLRKGFEAGAIDYIRKPVDDLELKARTNNILKNKEAENKIRELYSSLLRDLKVASKIQFHMLPPQFVVDTDMNFCSGYSPSTQIGGDLYDIIKLSADRIFIYIGDISGHGAQAALLMAAVKSTIRVIIEEKDGEIEPYELMNILNKTLAGNLFENHYMTLLAGVIDLSSDEFTFFNAGHLPIIQFNCNQRKGSKLTNKGSIPIGWDASLEYCKEEQDQIRLSGDNIYILLTDGIIECEGQDSEELGIDGFIDLLESVIIPDTCLLLPHKVKSWLYNAGYQISQDDFSMLSFEKSSKPDTFTFELSQLTGATESGISKFEAADYKLDNVSLASKIIERLCFEKSWSNKLAAEAELVTSEFVTNIISHGLRPKEVPLVLIQLLFDESGVNLRFIDNGVEWKPDILQASLEGFFEKMDKFSESGRGMAIIKSISKAIKRQRFDSMNETSVYLNND</sequence>
<dbReference type="InterPro" id="IPR003594">
    <property type="entry name" value="HATPase_dom"/>
</dbReference>
<dbReference type="STRING" id="1940790.L21SP3_00748"/>
<dbReference type="PROSITE" id="PS50110">
    <property type="entry name" value="RESPONSE_REGULATORY"/>
    <property type="match status" value="1"/>
</dbReference>
<dbReference type="InterPro" id="IPR001932">
    <property type="entry name" value="PPM-type_phosphatase-like_dom"/>
</dbReference>